<protein>
    <recommendedName>
        <fullName evidence="4">DUF4064 domain-containing protein</fullName>
    </recommendedName>
</protein>
<dbReference type="EMBL" id="CP034437">
    <property type="protein sequence ID" value="AZN40192.1"/>
    <property type="molecule type" value="Genomic_DNA"/>
</dbReference>
<keyword evidence="1" id="KW-0472">Membrane</keyword>
<dbReference type="OrthoDB" id="2616763at2"/>
<evidence type="ECO:0000313" key="3">
    <source>
        <dbReference type="Proteomes" id="UP000272528"/>
    </source>
</evidence>
<organism evidence="2 3">
    <name type="scientific">Paenibacillus albus</name>
    <dbReference type="NCBI Taxonomy" id="2495582"/>
    <lineage>
        <taxon>Bacteria</taxon>
        <taxon>Bacillati</taxon>
        <taxon>Bacillota</taxon>
        <taxon>Bacilli</taxon>
        <taxon>Bacillales</taxon>
        <taxon>Paenibacillaceae</taxon>
        <taxon>Paenibacillus</taxon>
    </lineage>
</organism>
<dbReference type="KEGG" id="palb:EJC50_11415"/>
<dbReference type="RefSeq" id="WP_126015428.1">
    <property type="nucleotide sequence ID" value="NZ_CP034437.1"/>
</dbReference>
<keyword evidence="1" id="KW-0812">Transmembrane</keyword>
<feature type="transmembrane region" description="Helical" evidence="1">
    <location>
        <begin position="38"/>
        <end position="60"/>
    </location>
</feature>
<dbReference type="AlphaFoldDB" id="A0A3Q8X506"/>
<dbReference type="Proteomes" id="UP000272528">
    <property type="component" value="Chromosome"/>
</dbReference>
<accession>A0A3Q8X506</accession>
<evidence type="ECO:0008006" key="4">
    <source>
        <dbReference type="Google" id="ProtNLM"/>
    </source>
</evidence>
<evidence type="ECO:0000313" key="2">
    <source>
        <dbReference type="EMBL" id="AZN40192.1"/>
    </source>
</evidence>
<reference evidence="3" key="1">
    <citation type="submission" date="2018-12" db="EMBL/GenBank/DDBJ databases">
        <title>Genome sequence of Peanibacillus sp.</title>
        <authorList>
            <person name="Subramani G."/>
            <person name="Srinivasan S."/>
            <person name="Kim M.K."/>
        </authorList>
    </citation>
    <scope>NUCLEOTIDE SEQUENCE [LARGE SCALE GENOMIC DNA]</scope>
    <source>
        <strain evidence="3">18JY67-1</strain>
    </source>
</reference>
<evidence type="ECO:0000256" key="1">
    <source>
        <dbReference type="SAM" id="Phobius"/>
    </source>
</evidence>
<keyword evidence="3" id="KW-1185">Reference proteome</keyword>
<name>A0A3Q8X506_9BACL</name>
<sequence>MNEHDNGQHDGPEKFQPEPHEIADVPVRTQSKLGIASFILGLISIIGFIVAILVISSFIMNHNFDDINTLKARIEAHEQDFAEFAPVLTGGLMVILSGLVGLVGLVLGIIGAASRNKRKAFSILGIILNAILPVGLIGLFFIGIILGGSQ</sequence>
<gene>
    <name evidence="2" type="ORF">EJC50_11415</name>
</gene>
<keyword evidence="1" id="KW-1133">Transmembrane helix</keyword>
<feature type="transmembrane region" description="Helical" evidence="1">
    <location>
        <begin position="91"/>
        <end position="113"/>
    </location>
</feature>
<feature type="transmembrane region" description="Helical" evidence="1">
    <location>
        <begin position="120"/>
        <end position="146"/>
    </location>
</feature>
<proteinExistence type="predicted"/>